<dbReference type="Proteomes" id="UP001497480">
    <property type="component" value="Unassembled WGS sequence"/>
</dbReference>
<gene>
    <name evidence="1" type="ORF">LLUT_LOCUS23280</name>
</gene>
<accession>A0AAV1XKJ6</accession>
<dbReference type="AlphaFoldDB" id="A0AAV1XKJ6"/>
<comment type="caution">
    <text evidence="1">The sequence shown here is derived from an EMBL/GenBank/DDBJ whole genome shotgun (WGS) entry which is preliminary data.</text>
</comment>
<name>A0AAV1XKJ6_LUPLU</name>
<keyword evidence="2" id="KW-1185">Reference proteome</keyword>
<dbReference type="PANTHER" id="PTHR35735">
    <property type="entry name" value="PROTEIN NIM1-INTERACTING 2"/>
    <property type="match status" value="1"/>
</dbReference>
<dbReference type="EMBL" id="CAXHTB010000016">
    <property type="protein sequence ID" value="CAL0322220.1"/>
    <property type="molecule type" value="Genomic_DNA"/>
</dbReference>
<dbReference type="PANTHER" id="PTHR35735:SF5">
    <property type="entry name" value="PROTEIN NIM1-INTERACTING 2"/>
    <property type="match status" value="1"/>
</dbReference>
<dbReference type="GO" id="GO:0010112">
    <property type="term" value="P:regulation of systemic acquired resistance"/>
    <property type="evidence" value="ECO:0007669"/>
    <property type="project" value="InterPro"/>
</dbReference>
<evidence type="ECO:0000313" key="1">
    <source>
        <dbReference type="EMBL" id="CAL0322220.1"/>
    </source>
</evidence>
<proteinExistence type="predicted"/>
<reference evidence="1 2" key="1">
    <citation type="submission" date="2024-03" db="EMBL/GenBank/DDBJ databases">
        <authorList>
            <person name="Martinez-Hernandez J."/>
        </authorList>
    </citation>
    <scope>NUCLEOTIDE SEQUENCE [LARGE SCALE GENOMIC DNA]</scope>
</reference>
<organism evidence="1 2">
    <name type="scientific">Lupinus luteus</name>
    <name type="common">European yellow lupine</name>
    <dbReference type="NCBI Taxonomy" id="3873"/>
    <lineage>
        <taxon>Eukaryota</taxon>
        <taxon>Viridiplantae</taxon>
        <taxon>Streptophyta</taxon>
        <taxon>Embryophyta</taxon>
        <taxon>Tracheophyta</taxon>
        <taxon>Spermatophyta</taxon>
        <taxon>Magnoliopsida</taxon>
        <taxon>eudicotyledons</taxon>
        <taxon>Gunneridae</taxon>
        <taxon>Pentapetalae</taxon>
        <taxon>rosids</taxon>
        <taxon>fabids</taxon>
        <taxon>Fabales</taxon>
        <taxon>Fabaceae</taxon>
        <taxon>Papilionoideae</taxon>
        <taxon>50 kb inversion clade</taxon>
        <taxon>genistoids sensu lato</taxon>
        <taxon>core genistoids</taxon>
        <taxon>Genisteae</taxon>
        <taxon>Lupinus</taxon>
    </lineage>
</organism>
<evidence type="ECO:0000313" key="2">
    <source>
        <dbReference type="Proteomes" id="UP001497480"/>
    </source>
</evidence>
<sequence length="148" mass="16286">MEFEQIRKKNKRVIPDYVLHGEEEDEEDNKEEKSDHRLKKFKVDQETAFAGAGGSNSGVVPTEEEVEEFFAILRRMKVAVKYFHNKGKVGGTQWREALEQVDVTVDDGGDGVDGAVDGEKGEKGEKVIINEGLDLNTVASEASESGGA</sequence>
<dbReference type="InterPro" id="IPR034577">
    <property type="entry name" value="NIMIN-2"/>
</dbReference>
<protein>
    <submittedName>
        <fullName evidence="1">Uncharacterized protein</fullName>
    </submittedName>
</protein>